<comment type="similarity">
    <text evidence="1">Belongs to the peptidase C2 family.</text>
</comment>
<keyword evidence="3" id="KW-0479">Metal-binding</keyword>
<feature type="active site" evidence="8 9">
    <location>
        <position position="338"/>
    </location>
</feature>
<dbReference type="InterPro" id="IPR038765">
    <property type="entry name" value="Papain-like_cys_pep_sf"/>
</dbReference>
<dbReference type="PROSITE" id="PS50203">
    <property type="entry name" value="CALPAIN_CAT"/>
    <property type="match status" value="1"/>
</dbReference>
<dbReference type="FunFam" id="3.90.70.10:FF:000001">
    <property type="entry name" value="Calpain-1 catalytic subunit"/>
    <property type="match status" value="1"/>
</dbReference>
<feature type="active site" evidence="8 9">
    <location>
        <position position="313"/>
    </location>
</feature>
<feature type="domain" description="EF-hand" evidence="12">
    <location>
        <begin position="656"/>
        <end position="691"/>
    </location>
</feature>
<reference evidence="13 14" key="1">
    <citation type="submission" date="2017-06" db="EMBL/GenBank/DDBJ databases">
        <title>A platform for efficient transgenesis in Macrostomum lignano, a flatworm model organism for stem cell research.</title>
        <authorList>
            <person name="Berezikov E."/>
        </authorList>
    </citation>
    <scope>NUCLEOTIDE SEQUENCE [LARGE SCALE GENOMIC DNA]</scope>
    <source>
        <strain evidence="13">DV1</strain>
        <tissue evidence="13">Whole organism</tissue>
    </source>
</reference>
<evidence type="ECO:0000259" key="12">
    <source>
        <dbReference type="PROSITE" id="PS50222"/>
    </source>
</evidence>
<evidence type="ECO:0000259" key="11">
    <source>
        <dbReference type="PROSITE" id="PS50203"/>
    </source>
</evidence>
<dbReference type="GO" id="GO:0004198">
    <property type="term" value="F:calcium-dependent cysteine-type endopeptidase activity"/>
    <property type="evidence" value="ECO:0007669"/>
    <property type="project" value="InterPro"/>
</dbReference>
<dbReference type="SUPFAM" id="SSF49758">
    <property type="entry name" value="Calpain large subunit, middle domain (domain III)"/>
    <property type="match status" value="1"/>
</dbReference>
<dbReference type="PANTHER" id="PTHR10183">
    <property type="entry name" value="CALPAIN"/>
    <property type="match status" value="1"/>
</dbReference>
<evidence type="ECO:0000256" key="2">
    <source>
        <dbReference type="ARBA" id="ARBA00022670"/>
    </source>
</evidence>
<dbReference type="SMART" id="SM00054">
    <property type="entry name" value="EFh"/>
    <property type="match status" value="2"/>
</dbReference>
<dbReference type="EMBL" id="NIVC01001881">
    <property type="protein sequence ID" value="PAA63004.1"/>
    <property type="molecule type" value="Genomic_DNA"/>
</dbReference>
<keyword evidence="6 9" id="KW-0788">Thiol protease</keyword>
<dbReference type="SUPFAM" id="SSF54001">
    <property type="entry name" value="Cysteine proteinases"/>
    <property type="match status" value="1"/>
</dbReference>
<dbReference type="PROSITE" id="PS00139">
    <property type="entry name" value="THIOL_PROTEASE_CYS"/>
    <property type="match status" value="1"/>
</dbReference>
<dbReference type="GO" id="GO:0005737">
    <property type="term" value="C:cytoplasm"/>
    <property type="evidence" value="ECO:0007669"/>
    <property type="project" value="TreeGrafter"/>
</dbReference>
<evidence type="ECO:0000256" key="4">
    <source>
        <dbReference type="ARBA" id="ARBA00022737"/>
    </source>
</evidence>
<evidence type="ECO:0008006" key="15">
    <source>
        <dbReference type="Google" id="ProtNLM"/>
    </source>
</evidence>
<dbReference type="FunFam" id="2.60.120.380:FF:000001">
    <property type="entry name" value="Calpain-1 catalytic subunit"/>
    <property type="match status" value="1"/>
</dbReference>
<dbReference type="InterPro" id="IPR000169">
    <property type="entry name" value="Pept_cys_AS"/>
</dbReference>
<feature type="domain" description="Calpain catalytic" evidence="11">
    <location>
        <begin position="105"/>
        <end position="398"/>
    </location>
</feature>
<evidence type="ECO:0000256" key="5">
    <source>
        <dbReference type="ARBA" id="ARBA00022801"/>
    </source>
</evidence>
<dbReference type="SUPFAM" id="SSF47473">
    <property type="entry name" value="EF-hand"/>
    <property type="match status" value="1"/>
</dbReference>
<dbReference type="Pfam" id="PF01067">
    <property type="entry name" value="Calpain_III"/>
    <property type="match status" value="1"/>
</dbReference>
<dbReference type="Gene3D" id="1.10.238.10">
    <property type="entry name" value="EF-hand"/>
    <property type="match status" value="1"/>
</dbReference>
<dbReference type="CDD" id="cd16182">
    <property type="entry name" value="EFh_PEF_Group_II_CAPN_like"/>
    <property type="match status" value="1"/>
</dbReference>
<dbReference type="InterPro" id="IPR001300">
    <property type="entry name" value="Peptidase_C2_calpain_cat"/>
</dbReference>
<keyword evidence="14" id="KW-1185">Reference proteome</keyword>
<keyword evidence="7" id="KW-0106">Calcium</keyword>
<dbReference type="InterPro" id="IPR022683">
    <property type="entry name" value="Calpain_III"/>
</dbReference>
<evidence type="ECO:0000256" key="6">
    <source>
        <dbReference type="ARBA" id="ARBA00022807"/>
    </source>
</evidence>
<dbReference type="STRING" id="282301.A0A267EPV6"/>
<dbReference type="CDD" id="cd00214">
    <property type="entry name" value="Calpain_III"/>
    <property type="match status" value="1"/>
</dbReference>
<evidence type="ECO:0000256" key="1">
    <source>
        <dbReference type="ARBA" id="ARBA00007623"/>
    </source>
</evidence>
<feature type="compositionally biased region" description="Low complexity" evidence="10">
    <location>
        <begin position="19"/>
        <end position="57"/>
    </location>
</feature>
<keyword evidence="4" id="KW-0677">Repeat</keyword>
<dbReference type="PRINTS" id="PR00704">
    <property type="entry name" value="CALPAIN"/>
</dbReference>
<dbReference type="InterPro" id="IPR011992">
    <property type="entry name" value="EF-hand-dom_pair"/>
</dbReference>
<dbReference type="PROSITE" id="PS50222">
    <property type="entry name" value="EF_HAND_2"/>
    <property type="match status" value="1"/>
</dbReference>
<dbReference type="Gene3D" id="2.60.120.380">
    <property type="match status" value="1"/>
</dbReference>
<dbReference type="GO" id="GO:0006508">
    <property type="term" value="P:proteolysis"/>
    <property type="evidence" value="ECO:0007669"/>
    <property type="project" value="UniProtKB-KW"/>
</dbReference>
<dbReference type="Gene3D" id="3.90.70.10">
    <property type="entry name" value="Cysteine proteinases"/>
    <property type="match status" value="1"/>
</dbReference>
<name>A0A267EPV6_9PLAT</name>
<organism evidence="13 14">
    <name type="scientific">Macrostomum lignano</name>
    <dbReference type="NCBI Taxonomy" id="282301"/>
    <lineage>
        <taxon>Eukaryota</taxon>
        <taxon>Metazoa</taxon>
        <taxon>Spiralia</taxon>
        <taxon>Lophotrochozoa</taxon>
        <taxon>Platyhelminthes</taxon>
        <taxon>Rhabditophora</taxon>
        <taxon>Macrostomorpha</taxon>
        <taxon>Macrostomida</taxon>
        <taxon>Macrostomidae</taxon>
        <taxon>Macrostomum</taxon>
    </lineage>
</organism>
<dbReference type="Pfam" id="PF00648">
    <property type="entry name" value="Peptidase_C2"/>
    <property type="match status" value="1"/>
</dbReference>
<evidence type="ECO:0000256" key="3">
    <source>
        <dbReference type="ARBA" id="ARBA00022723"/>
    </source>
</evidence>
<dbReference type="InterPro" id="IPR022682">
    <property type="entry name" value="Calpain_domain_III"/>
</dbReference>
<dbReference type="SMART" id="SM00720">
    <property type="entry name" value="calpain_III"/>
    <property type="match status" value="1"/>
</dbReference>
<dbReference type="InterPro" id="IPR036213">
    <property type="entry name" value="Calpain_III_sf"/>
</dbReference>
<dbReference type="AlphaFoldDB" id="A0A267EPV6"/>
<dbReference type="SMART" id="SM00230">
    <property type="entry name" value="CysPc"/>
    <property type="match status" value="1"/>
</dbReference>
<accession>A0A267EPV6</accession>
<dbReference type="PANTHER" id="PTHR10183:SF433">
    <property type="entry name" value="CALPAIN-A-RELATED"/>
    <property type="match status" value="1"/>
</dbReference>
<feature type="active site" evidence="8 9">
    <location>
        <position position="159"/>
    </location>
</feature>
<dbReference type="Proteomes" id="UP000215902">
    <property type="component" value="Unassembled WGS sequence"/>
</dbReference>
<evidence type="ECO:0000256" key="7">
    <source>
        <dbReference type="ARBA" id="ARBA00022837"/>
    </source>
</evidence>
<dbReference type="CDD" id="cd00044">
    <property type="entry name" value="CysPc"/>
    <property type="match status" value="1"/>
</dbReference>
<protein>
    <recommendedName>
        <fullName evidence="15">Calpain catalytic domain-containing protein</fullName>
    </recommendedName>
</protein>
<sequence>MSRVKIVREYLNTSNDSKTQSAASPATVTASSQAQPRPQQPAPSQQQPPQQPQSRQQDALKPAIGSANKSPRALVAASTGNLQDAVVKKLDFEELRKNLIQSKQLYEDPKFPAEGRSIFPSRPNQRYVWKRPKEICQSPMFISDGVSRFDVKQGELGDCWLLASIASLSMNKSLFDRVVPPGQDFDAGYCGMFRFRFWHFGRWKEVVVDDRLPTKAGRLCFMRSQDRNEFWSALLEKAYAKVNGSYEALTGGSQSEAMEDFTGGLCENFDLNKAPADLFNVMFQANKSESLMGCSIESEEIEGELDNGLITGHAYSVTDVRNCKLKNGQEESLVRVRNPWGNECEWKGDWSDRSPLWNQVNADEKSRLKMDASDDGEFWMAFKDFVQEFTKLEICHLCPETMSGTVKGAAAKKRRWEISIEKGEWKKNVSAGGCRNFIDSFHTNQQFRVEIVDPDEEDDENLGTIIVGLMQKDVRKITVGGEYFTIGYAIYQLRGHNDSPLDQKFFRYNKQTDKSAFVNQREVSGRHKLPPGRYVIVPSTFNPNEEAQFILRMFSEKPNLAAVLDSETKMEVSPAIAAPVSAPENEEPLRKAFQGFSGGAGRIHAFQLQQILNRSFGKEVKEFSGFSAEACRSMLALMDLNMSGYMEFDEFKVLWNQIRLLKTIFKEKDADGNGSFDSFELRDALKAAGYNLSNKVFETVAMRYTDPTKGVVSFEDFILLSVRMRTAFTTYEATVKTKEALEQDNFIKMMMYI</sequence>
<dbReference type="InterPro" id="IPR033883">
    <property type="entry name" value="C2_III"/>
</dbReference>
<dbReference type="InterPro" id="IPR022684">
    <property type="entry name" value="Calpain_cysteine_protease"/>
</dbReference>
<feature type="region of interest" description="Disordered" evidence="10">
    <location>
        <begin position="1"/>
        <end position="72"/>
    </location>
</feature>
<keyword evidence="5 9" id="KW-0378">Hydrolase</keyword>
<comment type="caution">
    <text evidence="13">The sequence shown here is derived from an EMBL/GenBank/DDBJ whole genome shotgun (WGS) entry which is preliminary data.</text>
</comment>
<gene>
    <name evidence="13" type="ORF">BOX15_Mlig031988g1</name>
</gene>
<evidence type="ECO:0000256" key="10">
    <source>
        <dbReference type="SAM" id="MobiDB-lite"/>
    </source>
</evidence>
<evidence type="ECO:0000313" key="13">
    <source>
        <dbReference type="EMBL" id="PAA63004.1"/>
    </source>
</evidence>
<dbReference type="GO" id="GO:0005509">
    <property type="term" value="F:calcium ion binding"/>
    <property type="evidence" value="ECO:0007669"/>
    <property type="project" value="InterPro"/>
</dbReference>
<evidence type="ECO:0000313" key="14">
    <source>
        <dbReference type="Proteomes" id="UP000215902"/>
    </source>
</evidence>
<dbReference type="OrthoDB" id="424753at2759"/>
<evidence type="ECO:0000256" key="8">
    <source>
        <dbReference type="PIRSR" id="PIRSR622684-1"/>
    </source>
</evidence>
<dbReference type="InterPro" id="IPR002048">
    <property type="entry name" value="EF_hand_dom"/>
</dbReference>
<keyword evidence="2 9" id="KW-0645">Protease</keyword>
<proteinExistence type="inferred from homology"/>
<evidence type="ECO:0000256" key="9">
    <source>
        <dbReference type="PROSITE-ProRule" id="PRU00239"/>
    </source>
</evidence>